<dbReference type="PANTHER" id="PTHR42866">
    <property type="entry name" value="3-DEOXY-MANNO-OCTULOSONATE CYTIDYLYLTRANSFERASE"/>
    <property type="match status" value="1"/>
</dbReference>
<dbReference type="PANTHER" id="PTHR42866:SF1">
    <property type="entry name" value="SPORE COAT POLYSACCHARIDE BIOSYNTHESIS PROTEIN SPSF"/>
    <property type="match status" value="1"/>
</dbReference>
<dbReference type="CDD" id="cd02518">
    <property type="entry name" value="GT2_SpsF"/>
    <property type="match status" value="1"/>
</dbReference>
<dbReference type="Gene3D" id="3.90.550.10">
    <property type="entry name" value="Spore Coat Polysaccharide Biosynthesis Protein SpsA, Chain A"/>
    <property type="match status" value="1"/>
</dbReference>
<reference evidence="1 2" key="1">
    <citation type="journal article" date="2019" name="Environ. Microbiol.">
        <title>Genomics insights into ecotype formation of ammonia-oxidizing archaea in the deep ocean.</title>
        <authorList>
            <person name="Wang Y."/>
            <person name="Huang J.M."/>
            <person name="Cui G.J."/>
            <person name="Nunoura T."/>
            <person name="Takaki Y."/>
            <person name="Li W.L."/>
            <person name="Li J."/>
            <person name="Gao Z.M."/>
            <person name="Takai K."/>
            <person name="Zhang A.Q."/>
            <person name="Stepanauskas R."/>
        </authorList>
    </citation>
    <scope>NUCLEOTIDE SEQUENCE [LARGE SCALE GENOMIC DNA]</scope>
    <source>
        <strain evidence="1 2">C4</strain>
    </source>
</reference>
<sequence length="262" mass="30754">MIGCIIQARMGSSRLPGKVMEKLDQNNTVLSYVIKQLKHSKFLNNIVVATTSLKQDKVIVDFLEKEGIKYFCGDEEDVLDRYYQCAKKFSFSTIVRIPADKPLIDPTIVDQCIEIFGNKKYDYVTTFLELTFPYGTEVEVFTFNVLEEIWKKAQLPSERENVTPYIYNNKEKYHTYNLKNTTDMSHLRWVVDRKEDLELVKQLVSKIHKNPILMKDILELLKEEPKLIQINSHIKHDEGYQKSLKKDEEYIKMKKQSVAKND</sequence>
<dbReference type="EMBL" id="JACATK010000005">
    <property type="protein sequence ID" value="NWJ29658.1"/>
    <property type="molecule type" value="Genomic_DNA"/>
</dbReference>
<protein>
    <submittedName>
        <fullName evidence="1">Glycosyltransferase family protein</fullName>
    </submittedName>
</protein>
<accession>A0A7K4MKE9</accession>
<dbReference type="AlphaFoldDB" id="A0A7K4MKE9"/>
<gene>
    <name evidence="1" type="ORF">HX850_01895</name>
</gene>
<dbReference type="InterPro" id="IPR003329">
    <property type="entry name" value="Cytidylyl_trans"/>
</dbReference>
<evidence type="ECO:0000313" key="2">
    <source>
        <dbReference type="Proteomes" id="UP000568446"/>
    </source>
</evidence>
<dbReference type="Pfam" id="PF02348">
    <property type="entry name" value="CTP_transf_3"/>
    <property type="match status" value="1"/>
</dbReference>
<dbReference type="SUPFAM" id="SSF53448">
    <property type="entry name" value="Nucleotide-diphospho-sugar transferases"/>
    <property type="match status" value="1"/>
</dbReference>
<dbReference type="InterPro" id="IPR029044">
    <property type="entry name" value="Nucleotide-diphossugar_trans"/>
</dbReference>
<dbReference type="GO" id="GO:0016740">
    <property type="term" value="F:transferase activity"/>
    <property type="evidence" value="ECO:0007669"/>
    <property type="project" value="UniProtKB-KW"/>
</dbReference>
<proteinExistence type="predicted"/>
<organism evidence="1 2">
    <name type="scientific">Marine Group I thaumarchaeote</name>
    <dbReference type="NCBI Taxonomy" id="2511932"/>
    <lineage>
        <taxon>Archaea</taxon>
        <taxon>Nitrososphaerota</taxon>
        <taxon>Marine Group I</taxon>
    </lineage>
</organism>
<comment type="caution">
    <text evidence="1">The sequence shown here is derived from an EMBL/GenBank/DDBJ whole genome shotgun (WGS) entry which is preliminary data.</text>
</comment>
<dbReference type="Proteomes" id="UP000568446">
    <property type="component" value="Unassembled WGS sequence"/>
</dbReference>
<dbReference type="GO" id="GO:0005829">
    <property type="term" value="C:cytosol"/>
    <property type="evidence" value="ECO:0007669"/>
    <property type="project" value="TreeGrafter"/>
</dbReference>
<keyword evidence="1" id="KW-0808">Transferase</keyword>
<name>A0A7K4MKE9_9ARCH</name>
<evidence type="ECO:0000313" key="1">
    <source>
        <dbReference type="EMBL" id="NWJ29658.1"/>
    </source>
</evidence>